<organism evidence="1">
    <name type="scientific">Lepeophtheirus salmonis</name>
    <name type="common">Salmon louse</name>
    <name type="synonym">Caligus salmonis</name>
    <dbReference type="NCBI Taxonomy" id="72036"/>
    <lineage>
        <taxon>Eukaryota</taxon>
        <taxon>Metazoa</taxon>
        <taxon>Ecdysozoa</taxon>
        <taxon>Arthropoda</taxon>
        <taxon>Crustacea</taxon>
        <taxon>Multicrustacea</taxon>
        <taxon>Hexanauplia</taxon>
        <taxon>Copepoda</taxon>
        <taxon>Siphonostomatoida</taxon>
        <taxon>Caligidae</taxon>
        <taxon>Lepeophtheirus</taxon>
    </lineage>
</organism>
<name>A0A0K2SV31_LEPSM</name>
<dbReference type="AlphaFoldDB" id="A0A0K2SV31"/>
<protein>
    <submittedName>
        <fullName evidence="1">Uncharacterized protein</fullName>
    </submittedName>
</protein>
<reference evidence="1" key="1">
    <citation type="submission" date="2014-05" db="EMBL/GenBank/DDBJ databases">
        <authorList>
            <person name="Chronopoulou M."/>
        </authorList>
    </citation>
    <scope>NUCLEOTIDE SEQUENCE</scope>
    <source>
        <tissue evidence="1">Whole organism</tissue>
    </source>
</reference>
<accession>A0A0K2SV31</accession>
<dbReference type="EMBL" id="HACA01000063">
    <property type="protein sequence ID" value="CDW17424.1"/>
    <property type="molecule type" value="Transcribed_RNA"/>
</dbReference>
<evidence type="ECO:0000313" key="1">
    <source>
        <dbReference type="EMBL" id="CDW17424.1"/>
    </source>
</evidence>
<proteinExistence type="predicted"/>
<sequence length="71" mass="8289">MIELWKLRSKRGGYKYIISKNRKTYLRVIGRRGKYPSDGICSRIRSESFGERSKLSDEIICSVEGDWLSKS</sequence>